<keyword evidence="3 6" id="KW-0378">Hydrolase</keyword>
<proteinExistence type="inferred from homology"/>
<evidence type="ECO:0000256" key="2">
    <source>
        <dbReference type="ARBA" id="ARBA00022487"/>
    </source>
</evidence>
<feature type="domain" description="Carboxylesterase type B" evidence="7">
    <location>
        <begin position="19"/>
        <end position="530"/>
    </location>
</feature>
<dbReference type="InterPro" id="IPR019826">
    <property type="entry name" value="Carboxylesterase_B_AS"/>
</dbReference>
<keyword evidence="6" id="KW-0732">Signal</keyword>
<sequence>MIVILVCATFFMLGAHASDMVVKIDDGAVLGIEYQTPTGAIFRSWRGIPYAKPPVGELRFLPPQKPEPWEGILNATVSGPACIFVYSFPNDPLPVSGNSEDCLTTNVYAPRLPSNDPSGYPVMFWIHGGGYASGTGDFNFFDPTPFLVDGVIVVTCNYRLGAFGFLSTGDSVLPGNTGLKDQLLALKWAKDNVAYFGGNPNKITIFGESAGAMSVGNHLVSPKTKGLYVGAILQSGTALTYIDAATSETVYSIAQSFNSSITNSSSSSEVIKVLQSIEAETLRDACSVYSFAPIVEVETDEAFITEPRYELLASGRYNQVPVIVGHNLEEAITFLPSRAILEQTAASMDSDPTTILPYMSFKNGVDKTEVGKKIHDKYAGENANFSDNLAAVLNWKSDDMFLRSCYKDAMFQSKYSTVYMYQLSFYGTTSQSHEEIPGAGNVGHADDLAYLFNVSTIPLQTEADFLTRSRMVKLWTNFAKYQNPIPDDESSDILAGVKWEPATPDTINLLDIGDELQMKPYRKAEVMTFWDNIWETYADRPYDTY</sequence>
<dbReference type="EMBL" id="JAACXV010000070">
    <property type="protein sequence ID" value="KAF7284764.1"/>
    <property type="molecule type" value="Genomic_DNA"/>
</dbReference>
<evidence type="ECO:0000256" key="3">
    <source>
        <dbReference type="ARBA" id="ARBA00022801"/>
    </source>
</evidence>
<dbReference type="EC" id="3.1.1.-" evidence="6"/>
<dbReference type="InterPro" id="IPR050309">
    <property type="entry name" value="Type-B_Carboxylest/Lipase"/>
</dbReference>
<dbReference type="GO" id="GO:0052689">
    <property type="term" value="F:carboxylic ester hydrolase activity"/>
    <property type="evidence" value="ECO:0007669"/>
    <property type="project" value="UniProtKB-KW"/>
</dbReference>
<dbReference type="AlphaFoldDB" id="A0A834IR40"/>
<protein>
    <recommendedName>
        <fullName evidence="6">Carboxylic ester hydrolase</fullName>
        <ecNumber evidence="6">3.1.1.-</ecNumber>
    </recommendedName>
</protein>
<reference evidence="8" key="1">
    <citation type="submission" date="2020-08" db="EMBL/GenBank/DDBJ databases">
        <title>Genome sequencing and assembly of the red palm weevil Rhynchophorus ferrugineus.</title>
        <authorList>
            <person name="Dias G.B."/>
            <person name="Bergman C.M."/>
            <person name="Manee M."/>
        </authorList>
    </citation>
    <scope>NUCLEOTIDE SEQUENCE</scope>
    <source>
        <strain evidence="8">AA-2017</strain>
        <tissue evidence="8">Whole larva</tissue>
    </source>
</reference>
<evidence type="ECO:0000256" key="1">
    <source>
        <dbReference type="ARBA" id="ARBA00005964"/>
    </source>
</evidence>
<evidence type="ECO:0000256" key="5">
    <source>
        <dbReference type="ARBA" id="ARBA00023180"/>
    </source>
</evidence>
<comment type="similarity">
    <text evidence="1 6">Belongs to the type-B carboxylesterase/lipase family.</text>
</comment>
<dbReference type="OrthoDB" id="19653at2759"/>
<name>A0A834IR40_RHYFE</name>
<dbReference type="Gene3D" id="3.40.50.1820">
    <property type="entry name" value="alpha/beta hydrolase"/>
    <property type="match status" value="1"/>
</dbReference>
<feature type="signal peptide" evidence="6">
    <location>
        <begin position="1"/>
        <end position="17"/>
    </location>
</feature>
<evidence type="ECO:0000256" key="4">
    <source>
        <dbReference type="ARBA" id="ARBA00023157"/>
    </source>
</evidence>
<organism evidence="8 9">
    <name type="scientific">Rhynchophorus ferrugineus</name>
    <name type="common">Red palm weevil</name>
    <name type="synonym">Curculio ferrugineus</name>
    <dbReference type="NCBI Taxonomy" id="354439"/>
    <lineage>
        <taxon>Eukaryota</taxon>
        <taxon>Metazoa</taxon>
        <taxon>Ecdysozoa</taxon>
        <taxon>Arthropoda</taxon>
        <taxon>Hexapoda</taxon>
        <taxon>Insecta</taxon>
        <taxon>Pterygota</taxon>
        <taxon>Neoptera</taxon>
        <taxon>Endopterygota</taxon>
        <taxon>Coleoptera</taxon>
        <taxon>Polyphaga</taxon>
        <taxon>Cucujiformia</taxon>
        <taxon>Curculionidae</taxon>
        <taxon>Dryophthorinae</taxon>
        <taxon>Rhynchophorus</taxon>
    </lineage>
</organism>
<keyword evidence="9" id="KW-1185">Reference proteome</keyword>
<keyword evidence="5" id="KW-0325">Glycoprotein</keyword>
<evidence type="ECO:0000259" key="7">
    <source>
        <dbReference type="Pfam" id="PF00135"/>
    </source>
</evidence>
<keyword evidence="4" id="KW-1015">Disulfide bond</keyword>
<evidence type="ECO:0000313" key="8">
    <source>
        <dbReference type="EMBL" id="KAF7284764.1"/>
    </source>
</evidence>
<feature type="chain" id="PRO_5033107638" description="Carboxylic ester hydrolase" evidence="6">
    <location>
        <begin position="18"/>
        <end position="545"/>
    </location>
</feature>
<dbReference type="Proteomes" id="UP000625711">
    <property type="component" value="Unassembled WGS sequence"/>
</dbReference>
<dbReference type="SUPFAM" id="SSF53474">
    <property type="entry name" value="alpha/beta-Hydrolases"/>
    <property type="match status" value="1"/>
</dbReference>
<dbReference type="InterPro" id="IPR019819">
    <property type="entry name" value="Carboxylesterase_B_CS"/>
</dbReference>
<dbReference type="Pfam" id="PF00135">
    <property type="entry name" value="COesterase"/>
    <property type="match status" value="1"/>
</dbReference>
<dbReference type="InterPro" id="IPR002018">
    <property type="entry name" value="CarbesteraseB"/>
</dbReference>
<evidence type="ECO:0000313" key="9">
    <source>
        <dbReference type="Proteomes" id="UP000625711"/>
    </source>
</evidence>
<dbReference type="PROSITE" id="PS00941">
    <property type="entry name" value="CARBOXYLESTERASE_B_2"/>
    <property type="match status" value="1"/>
</dbReference>
<evidence type="ECO:0000256" key="6">
    <source>
        <dbReference type="RuleBase" id="RU361235"/>
    </source>
</evidence>
<accession>A0A834IR40</accession>
<dbReference type="InterPro" id="IPR029058">
    <property type="entry name" value="AB_hydrolase_fold"/>
</dbReference>
<dbReference type="PANTHER" id="PTHR11559">
    <property type="entry name" value="CARBOXYLESTERASE"/>
    <property type="match status" value="1"/>
</dbReference>
<dbReference type="PROSITE" id="PS00122">
    <property type="entry name" value="CARBOXYLESTERASE_B_1"/>
    <property type="match status" value="1"/>
</dbReference>
<comment type="caution">
    <text evidence="8">The sequence shown here is derived from an EMBL/GenBank/DDBJ whole genome shotgun (WGS) entry which is preliminary data.</text>
</comment>
<keyword evidence="2" id="KW-0719">Serine esterase</keyword>
<gene>
    <name evidence="8" type="ORF">GWI33_021632</name>
</gene>